<accession>A0A4S3K1S9</accession>
<dbReference type="InterPro" id="IPR001789">
    <property type="entry name" value="Sig_transdc_resp-reg_receiver"/>
</dbReference>
<dbReference type="Pfam" id="PF00072">
    <property type="entry name" value="Response_reg"/>
    <property type="match status" value="1"/>
</dbReference>
<organism evidence="3 4">
    <name type="scientific">Panacagrimonas perspica</name>
    <dbReference type="NCBI Taxonomy" id="381431"/>
    <lineage>
        <taxon>Bacteria</taxon>
        <taxon>Pseudomonadati</taxon>
        <taxon>Pseudomonadota</taxon>
        <taxon>Gammaproteobacteria</taxon>
        <taxon>Nevskiales</taxon>
        <taxon>Nevskiaceae</taxon>
        <taxon>Panacagrimonas</taxon>
    </lineage>
</organism>
<evidence type="ECO:0000313" key="3">
    <source>
        <dbReference type="EMBL" id="TDU30922.1"/>
    </source>
</evidence>
<reference evidence="3 4" key="1">
    <citation type="submission" date="2019-03" db="EMBL/GenBank/DDBJ databases">
        <title>Genomic Encyclopedia of Type Strains, Phase IV (KMG-IV): sequencing the most valuable type-strain genomes for metagenomic binning, comparative biology and taxonomic classification.</title>
        <authorList>
            <person name="Goeker M."/>
        </authorList>
    </citation>
    <scope>NUCLEOTIDE SEQUENCE [LARGE SCALE GENOMIC DNA]</scope>
    <source>
        <strain evidence="3 4">DSM 26377</strain>
    </source>
</reference>
<dbReference type="SMART" id="SM00448">
    <property type="entry name" value="REC"/>
    <property type="match status" value="1"/>
</dbReference>
<dbReference type="Gene3D" id="3.40.50.2300">
    <property type="match status" value="1"/>
</dbReference>
<keyword evidence="1" id="KW-0597">Phosphoprotein</keyword>
<feature type="modified residue" description="4-aspartylphosphate" evidence="1">
    <location>
        <position position="68"/>
    </location>
</feature>
<feature type="domain" description="Response regulatory" evidence="2">
    <location>
        <begin position="10"/>
        <end position="135"/>
    </location>
</feature>
<name>A0A4S3K1S9_9GAMM</name>
<evidence type="ECO:0000259" key="2">
    <source>
        <dbReference type="PROSITE" id="PS50110"/>
    </source>
</evidence>
<dbReference type="Proteomes" id="UP000295341">
    <property type="component" value="Unassembled WGS sequence"/>
</dbReference>
<dbReference type="SUPFAM" id="SSF52172">
    <property type="entry name" value="CheY-like"/>
    <property type="match status" value="1"/>
</dbReference>
<dbReference type="InterPro" id="IPR052893">
    <property type="entry name" value="TCS_response_regulator"/>
</dbReference>
<proteinExistence type="predicted"/>
<dbReference type="InterPro" id="IPR011006">
    <property type="entry name" value="CheY-like_superfamily"/>
</dbReference>
<dbReference type="CDD" id="cd17557">
    <property type="entry name" value="REC_Rcp-like"/>
    <property type="match status" value="1"/>
</dbReference>
<evidence type="ECO:0000313" key="4">
    <source>
        <dbReference type="Proteomes" id="UP000295341"/>
    </source>
</evidence>
<evidence type="ECO:0000256" key="1">
    <source>
        <dbReference type="PROSITE-ProRule" id="PRU00169"/>
    </source>
</evidence>
<dbReference type="GO" id="GO:0000160">
    <property type="term" value="P:phosphorelay signal transduction system"/>
    <property type="evidence" value="ECO:0007669"/>
    <property type="project" value="InterPro"/>
</dbReference>
<keyword evidence="4" id="KW-1185">Reference proteome</keyword>
<dbReference type="OrthoDB" id="9793549at2"/>
<gene>
    <name evidence="3" type="ORF">DFR24_0279</name>
</gene>
<comment type="caution">
    <text evidence="3">The sequence shown here is derived from an EMBL/GenBank/DDBJ whole genome shotgun (WGS) entry which is preliminary data.</text>
</comment>
<dbReference type="PROSITE" id="PS50110">
    <property type="entry name" value="RESPONSE_REGULATORY"/>
    <property type="match status" value="1"/>
</dbReference>
<protein>
    <submittedName>
        <fullName evidence="3">Response regulator receiver domain-containing protein</fullName>
    </submittedName>
</protein>
<dbReference type="AlphaFoldDB" id="A0A4S3K1S9"/>
<dbReference type="PANTHER" id="PTHR44520:SF2">
    <property type="entry name" value="RESPONSE REGULATOR RCP1"/>
    <property type="match status" value="1"/>
</dbReference>
<dbReference type="EMBL" id="SOBT01000008">
    <property type="protein sequence ID" value="TDU30922.1"/>
    <property type="molecule type" value="Genomic_DNA"/>
</dbReference>
<sequence length="149" mass="16602">MSQAAASKPVIMLVEDNPADLRLTQEVFEEAAFEHRLLVARDGEQALAMLRGTPPHGDLPLPDIVLLDLNIPRKNGLEVLRTMKQDPRLKRIPVLILSTSRAETDFAAAYDAHANAFVTKPTDWGEFAELARLIRDFWLKVVQLPPGVV</sequence>
<dbReference type="PANTHER" id="PTHR44520">
    <property type="entry name" value="RESPONSE REGULATOR RCP1-RELATED"/>
    <property type="match status" value="1"/>
</dbReference>